<evidence type="ECO:0000313" key="2">
    <source>
        <dbReference type="Proteomes" id="UP001623592"/>
    </source>
</evidence>
<proteinExistence type="predicted"/>
<evidence type="ECO:0000313" key="1">
    <source>
        <dbReference type="EMBL" id="MFL0251143.1"/>
    </source>
</evidence>
<reference evidence="1 2" key="1">
    <citation type="submission" date="2024-11" db="EMBL/GenBank/DDBJ databases">
        <authorList>
            <person name="Heng Y.C."/>
            <person name="Lim A.C.H."/>
            <person name="Lee J.K.Y."/>
            <person name="Kittelmann S."/>
        </authorList>
    </citation>
    <scope>NUCLEOTIDE SEQUENCE [LARGE SCALE GENOMIC DNA]</scope>
    <source>
        <strain evidence="1 2">WILCCON 0114</strain>
    </source>
</reference>
<dbReference type="RefSeq" id="WP_406787799.1">
    <property type="nucleotide sequence ID" value="NZ_JBJIAA010000009.1"/>
</dbReference>
<keyword evidence="2" id="KW-1185">Reference proteome</keyword>
<name>A0ABW8TFC4_9CLOT</name>
<organism evidence="1 2">
    <name type="scientific">Clostridium neuense</name>
    <dbReference type="NCBI Taxonomy" id="1728934"/>
    <lineage>
        <taxon>Bacteria</taxon>
        <taxon>Bacillati</taxon>
        <taxon>Bacillota</taxon>
        <taxon>Clostridia</taxon>
        <taxon>Eubacteriales</taxon>
        <taxon>Clostridiaceae</taxon>
        <taxon>Clostridium</taxon>
    </lineage>
</organism>
<evidence type="ECO:0008006" key="3">
    <source>
        <dbReference type="Google" id="ProtNLM"/>
    </source>
</evidence>
<accession>A0ABW8TFC4</accession>
<dbReference type="Proteomes" id="UP001623592">
    <property type="component" value="Unassembled WGS sequence"/>
</dbReference>
<gene>
    <name evidence="1" type="ORF">ACJDT4_11970</name>
</gene>
<comment type="caution">
    <text evidence="1">The sequence shown here is derived from an EMBL/GenBank/DDBJ whole genome shotgun (WGS) entry which is preliminary data.</text>
</comment>
<protein>
    <recommendedName>
        <fullName evidence="3">HTH cro/C1-type domain-containing protein</fullName>
    </recommendedName>
</protein>
<sequence>MKLAKELKNTMECDYLDKEGGLRNLLTILNRDYKFSDNQLALITKMDCNYIYKLRTGKLKDAYPQIIKKISHNLNINVELLLSNSDYYHKMKHTCRVIFGSYGQFEYIGEFGEGEQLWRDNKCGFCFIRKAKYFRLNNSGNFCKACNVISSNKSCEVDFLNSIKGLTTKFSNVYFVVQSTHPELRSQQVGPGKKSKKLIIDMEVYIKVQRNFIPIIAIETNENNHTSYFVNQDNLYDNYKRKRKFFNNLKVTFLEIPYVRDKESVPLTNFRPEVLENIISKKLKIYGVNA</sequence>
<dbReference type="EMBL" id="JBJIAA010000009">
    <property type="protein sequence ID" value="MFL0251143.1"/>
    <property type="molecule type" value="Genomic_DNA"/>
</dbReference>